<name>A0A5S9Q1C7_MYCVN</name>
<dbReference type="PANTHER" id="PTHR30535:SF7">
    <property type="entry name" value="IRON(III) DICITRATE-BINDING PROTEIN"/>
    <property type="match status" value="1"/>
</dbReference>
<protein>
    <submittedName>
        <fullName evidence="3">Vitamin B12-binding protein</fullName>
    </submittedName>
</protein>
<gene>
    <name evidence="3" type="primary">btuF_2</name>
    <name evidence="3" type="ORF">AELLOGFF_00885</name>
</gene>
<dbReference type="Proteomes" id="UP000430146">
    <property type="component" value="Unassembled WGS sequence"/>
</dbReference>
<dbReference type="AlphaFoldDB" id="A0A5S9Q1C7"/>
<evidence type="ECO:0000259" key="2">
    <source>
        <dbReference type="PROSITE" id="PS50983"/>
    </source>
</evidence>
<sequence>MERTPRSSPQSKGASVAACTRIVALSLSTVVLVTGCSASTGDPASGIDARSDDAATAATGYPVSLENCGRTVVLESPPQRAISINQPATELLLTLGLSDQMVGSASWSDPVQPQLAAANAEVPVLSNDFPSFERVLAEKPDFVYATFDWSFTDEGVAPRELFERFGVPTYQSSSECGGQDALQDRSLTLDDLYAEIDDLATIFGVPERGDALVASLRARSAEASDGLDAEGVTLMWWYSATRTPYIAGCCGAPGIITDAVGATNVFADNRQLWPEISWESILDRDPDVLILADLTRGDDGDSADAKIRFLESDPVAQRLTAVRERRWIVLPGSAMDPSLRNVDAVEELATGLRSLKVAG</sequence>
<organism evidence="3 4">
    <name type="scientific">Mycolicibacterium vanbaalenii</name>
    <name type="common">Mycobacterium vanbaalenii</name>
    <dbReference type="NCBI Taxonomy" id="110539"/>
    <lineage>
        <taxon>Bacteria</taxon>
        <taxon>Bacillati</taxon>
        <taxon>Actinomycetota</taxon>
        <taxon>Actinomycetes</taxon>
        <taxon>Mycobacteriales</taxon>
        <taxon>Mycobacteriaceae</taxon>
        <taxon>Mycolicibacterium</taxon>
    </lineage>
</organism>
<dbReference type="Pfam" id="PF01497">
    <property type="entry name" value="Peripla_BP_2"/>
    <property type="match status" value="1"/>
</dbReference>
<keyword evidence="4" id="KW-1185">Reference proteome</keyword>
<reference evidence="3 4" key="1">
    <citation type="submission" date="2019-11" db="EMBL/GenBank/DDBJ databases">
        <authorList>
            <person name="Holert J."/>
        </authorList>
    </citation>
    <scope>NUCLEOTIDE SEQUENCE [LARGE SCALE GENOMIC DNA]</scope>
    <source>
        <strain evidence="3">BC8_1</strain>
    </source>
</reference>
<feature type="domain" description="Fe/B12 periplasmic-binding" evidence="2">
    <location>
        <begin position="80"/>
        <end position="356"/>
    </location>
</feature>
<dbReference type="OrthoDB" id="9797850at2"/>
<accession>A0A5S9Q1C7</accession>
<evidence type="ECO:0000313" key="4">
    <source>
        <dbReference type="Proteomes" id="UP000430146"/>
    </source>
</evidence>
<evidence type="ECO:0000256" key="1">
    <source>
        <dbReference type="ARBA" id="ARBA00008814"/>
    </source>
</evidence>
<dbReference type="InterPro" id="IPR050902">
    <property type="entry name" value="ABC_Transporter_SBP"/>
</dbReference>
<proteinExistence type="inferred from homology"/>
<dbReference type="InterPro" id="IPR002491">
    <property type="entry name" value="ABC_transptr_periplasmic_BD"/>
</dbReference>
<dbReference type="Gene3D" id="3.40.50.1980">
    <property type="entry name" value="Nitrogenase molybdenum iron protein domain"/>
    <property type="match status" value="2"/>
</dbReference>
<comment type="similarity">
    <text evidence="1">Belongs to the bacterial solute-binding protein 8 family.</text>
</comment>
<dbReference type="SUPFAM" id="SSF53807">
    <property type="entry name" value="Helical backbone' metal receptor"/>
    <property type="match status" value="1"/>
</dbReference>
<evidence type="ECO:0000313" key="3">
    <source>
        <dbReference type="EMBL" id="CAA0111198.1"/>
    </source>
</evidence>
<dbReference type="PANTHER" id="PTHR30535">
    <property type="entry name" value="VITAMIN B12-BINDING PROTEIN"/>
    <property type="match status" value="1"/>
</dbReference>
<dbReference type="EMBL" id="CACSIP010000012">
    <property type="protein sequence ID" value="CAA0111198.1"/>
    <property type="molecule type" value="Genomic_DNA"/>
</dbReference>
<dbReference type="PROSITE" id="PS50983">
    <property type="entry name" value="FE_B12_PBP"/>
    <property type="match status" value="1"/>
</dbReference>